<dbReference type="RefSeq" id="WP_190075184.1">
    <property type="nucleotide sequence ID" value="NZ_BNBM01000023.1"/>
</dbReference>
<dbReference type="EMBL" id="JBEPFB010000024">
    <property type="protein sequence ID" value="MER7378456.1"/>
    <property type="molecule type" value="Genomic_DNA"/>
</dbReference>
<comment type="caution">
    <text evidence="3">The sequence shown here is derived from an EMBL/GenBank/DDBJ whole genome shotgun (WGS) entry which is preliminary data.</text>
</comment>
<protein>
    <submittedName>
        <fullName evidence="3">Uncharacterized protein</fullName>
    </submittedName>
</protein>
<evidence type="ECO:0000256" key="1">
    <source>
        <dbReference type="SAM" id="MobiDB-lite"/>
    </source>
</evidence>
<evidence type="ECO:0000313" key="4">
    <source>
        <dbReference type="Proteomes" id="UP001486207"/>
    </source>
</evidence>
<reference evidence="3 4" key="1">
    <citation type="submission" date="2024-06" db="EMBL/GenBank/DDBJ databases">
        <title>The Natural Products Discovery Center: Release of the First 8490 Sequenced Strains for Exploring Actinobacteria Biosynthetic Diversity.</title>
        <authorList>
            <person name="Kalkreuter E."/>
            <person name="Kautsar S.A."/>
            <person name="Yang D."/>
            <person name="Bader C.D."/>
            <person name="Teijaro C.N."/>
            <person name="Fluegel L."/>
            <person name="Davis C.M."/>
            <person name="Simpson J.R."/>
            <person name="Lauterbach L."/>
            <person name="Steele A.D."/>
            <person name="Gui C."/>
            <person name="Meng S."/>
            <person name="Li G."/>
            <person name="Viehrig K."/>
            <person name="Ye F."/>
            <person name="Su P."/>
            <person name="Kiefer A.F."/>
            <person name="Nichols A."/>
            <person name="Cepeda A.J."/>
            <person name="Yan W."/>
            <person name="Fan B."/>
            <person name="Jiang Y."/>
            <person name="Adhikari A."/>
            <person name="Zheng C.-J."/>
            <person name="Schuster L."/>
            <person name="Cowan T.M."/>
            <person name="Smanski M.J."/>
            <person name="Chevrette M.G."/>
            <person name="De Carvalho L.P.S."/>
            <person name="Shen B."/>
        </authorList>
    </citation>
    <scope>NUCLEOTIDE SEQUENCE [LARGE SCALE GENOMIC DNA]</scope>
    <source>
        <strain evidence="3 4">NPDC000155</strain>
    </source>
</reference>
<evidence type="ECO:0000313" key="3">
    <source>
        <dbReference type="EMBL" id="MER7378456.1"/>
    </source>
</evidence>
<feature type="region of interest" description="Disordered" evidence="1">
    <location>
        <begin position="207"/>
        <end position="229"/>
    </location>
</feature>
<keyword evidence="4" id="KW-1185">Reference proteome</keyword>
<organism evidence="3 4">
    <name type="scientific">Streptomyces lanatus</name>
    <dbReference type="NCBI Taxonomy" id="66900"/>
    <lineage>
        <taxon>Bacteria</taxon>
        <taxon>Bacillati</taxon>
        <taxon>Actinomycetota</taxon>
        <taxon>Actinomycetes</taxon>
        <taxon>Kitasatosporales</taxon>
        <taxon>Streptomycetaceae</taxon>
        <taxon>Streptomyces</taxon>
    </lineage>
</organism>
<proteinExistence type="predicted"/>
<sequence>MSYLMTAAAAAAGAAIPHAVSLAGQWIAARGGHAQAAAARDAAERAARSTFEDKAREAQRAAHVALIESAHAVAEHMRPVLWRAVEEYATAENQLSVRLTFASEPRTAFRTSLARVELEGPPDLIPLAHEVAAAVEQAEERCRSELPFLAARHRLSPVFEEPSDRILFPPGVGLVAVNALLNLSRTETPSMPSLGRLVILRGVTSAMNPQARDTPPSNQDQAHSIRAADPEEVSALTAAYRETAEALRRAIDEGAVTEDQARDLLSEAVQGRRHIDAPIAPWDQIHAARVRFTDAARTYLHTMPGPAVSL</sequence>
<feature type="signal peptide" evidence="2">
    <location>
        <begin position="1"/>
        <end position="19"/>
    </location>
</feature>
<name>A0ABV1Y3U1_9ACTN</name>
<feature type="chain" id="PRO_5045217170" evidence="2">
    <location>
        <begin position="20"/>
        <end position="310"/>
    </location>
</feature>
<accession>A0ABV1Y3U1</accession>
<evidence type="ECO:0000256" key="2">
    <source>
        <dbReference type="SAM" id="SignalP"/>
    </source>
</evidence>
<dbReference type="Proteomes" id="UP001486207">
    <property type="component" value="Unassembled WGS sequence"/>
</dbReference>
<keyword evidence="2" id="KW-0732">Signal</keyword>
<gene>
    <name evidence="3" type="ORF">ABT384_38180</name>
</gene>